<accession>A0AAV7SK17</accession>
<dbReference type="Proteomes" id="UP001066276">
    <property type="component" value="Chromosome 4_2"/>
</dbReference>
<evidence type="ECO:0000256" key="5">
    <source>
        <dbReference type="ARBA" id="ARBA00023157"/>
    </source>
</evidence>
<proteinExistence type="inferred from homology"/>
<dbReference type="Gene3D" id="1.10.225.10">
    <property type="entry name" value="Saposin-like"/>
    <property type="match status" value="1"/>
</dbReference>
<dbReference type="GO" id="GO:0005615">
    <property type="term" value="C:extracellular space"/>
    <property type="evidence" value="ECO:0007669"/>
    <property type="project" value="TreeGrafter"/>
</dbReference>
<evidence type="ECO:0008006" key="10">
    <source>
        <dbReference type="Google" id="ProtNLM"/>
    </source>
</evidence>
<dbReference type="FunFam" id="1.10.720.30:FF:000003">
    <property type="entry name" value="Mesencephalic astrocyte-derived neurotrophic factor"/>
    <property type="match status" value="1"/>
</dbReference>
<keyword evidence="9" id="KW-1185">Reference proteome</keyword>
<dbReference type="InterPro" id="IPR045333">
    <property type="entry name" value="ARMET-like"/>
</dbReference>
<dbReference type="PANTHER" id="PTHR12990:SF9">
    <property type="entry name" value="CEREBRAL DOPAMINE NEUROTROPHIC FACTOR"/>
    <property type="match status" value="1"/>
</dbReference>
<dbReference type="SUPFAM" id="SSF68906">
    <property type="entry name" value="SAP domain"/>
    <property type="match status" value="1"/>
</dbReference>
<dbReference type="GO" id="GO:0005783">
    <property type="term" value="C:endoplasmic reticulum"/>
    <property type="evidence" value="ECO:0007669"/>
    <property type="project" value="TreeGrafter"/>
</dbReference>
<name>A0AAV7SK17_PLEWA</name>
<dbReference type="Gene3D" id="1.10.720.30">
    <property type="entry name" value="SAP domain"/>
    <property type="match status" value="1"/>
</dbReference>
<dbReference type="InterPro" id="IPR019345">
    <property type="entry name" value="ARMET_C"/>
</dbReference>
<comment type="caution">
    <text evidence="8">The sequence shown here is derived from an EMBL/GenBank/DDBJ whole genome shotgun (WGS) entry which is preliminary data.</text>
</comment>
<comment type="subcellular location">
    <subcellularLocation>
        <location evidence="1">Secreted</location>
    </subcellularLocation>
</comment>
<dbReference type="EMBL" id="JANPWB010000008">
    <property type="protein sequence ID" value="KAJ1164403.1"/>
    <property type="molecule type" value="Genomic_DNA"/>
</dbReference>
<dbReference type="InterPro" id="IPR036361">
    <property type="entry name" value="SAP_dom_sf"/>
</dbReference>
<dbReference type="FunFam" id="1.10.225.10:FF:000003">
    <property type="entry name" value="Mesencephalic astrocyte-derived neurotrophic factor"/>
    <property type="match status" value="1"/>
</dbReference>
<evidence type="ECO:0000256" key="1">
    <source>
        <dbReference type="ARBA" id="ARBA00004613"/>
    </source>
</evidence>
<keyword evidence="3" id="KW-0964">Secreted</keyword>
<keyword evidence="5" id="KW-1015">Disulfide bond</keyword>
<keyword evidence="4" id="KW-0732">Signal</keyword>
<feature type="domain" description="ARMET C-terminal" evidence="6">
    <location>
        <begin position="112"/>
        <end position="153"/>
    </location>
</feature>
<dbReference type="Pfam" id="PF10208">
    <property type="entry name" value="ARMET_C"/>
    <property type="match status" value="1"/>
</dbReference>
<evidence type="ECO:0000259" key="6">
    <source>
        <dbReference type="Pfam" id="PF10208"/>
    </source>
</evidence>
<evidence type="ECO:0000313" key="8">
    <source>
        <dbReference type="EMBL" id="KAJ1164403.1"/>
    </source>
</evidence>
<dbReference type="AlphaFoldDB" id="A0AAV7SK17"/>
<evidence type="ECO:0000256" key="3">
    <source>
        <dbReference type="ARBA" id="ARBA00022525"/>
    </source>
</evidence>
<evidence type="ECO:0000313" key="9">
    <source>
        <dbReference type="Proteomes" id="UP001066276"/>
    </source>
</evidence>
<comment type="similarity">
    <text evidence="2">Belongs to the ARMET family.</text>
</comment>
<dbReference type="GO" id="GO:0071542">
    <property type="term" value="P:dopaminergic neuron differentiation"/>
    <property type="evidence" value="ECO:0007669"/>
    <property type="project" value="TreeGrafter"/>
</dbReference>
<evidence type="ECO:0000256" key="2">
    <source>
        <dbReference type="ARBA" id="ARBA00005617"/>
    </source>
</evidence>
<dbReference type="InterPro" id="IPR045332">
    <property type="entry name" value="ARMET_N"/>
</dbReference>
<evidence type="ECO:0000256" key="4">
    <source>
        <dbReference type="ARBA" id="ARBA00022729"/>
    </source>
</evidence>
<sequence>MPQLDGDFKRCRVLGAHKLHKFYNSLKEKNIDFSPTTIESDLIHTCRYTKGKDNRLCYYLGATSDAATKITSEVTRPMSAHVPVSKICEKLKKIDSQICELTYDKVLDLKSTDLSKLRVLELKKILDGWGEVCRACIEKTDFVNLIKELAPKYAFANHKADL</sequence>
<gene>
    <name evidence="8" type="ORF">NDU88_004842</name>
</gene>
<dbReference type="PANTHER" id="PTHR12990">
    <property type="entry name" value="ARMET-LIKE PROTEIN"/>
    <property type="match status" value="1"/>
</dbReference>
<reference evidence="8" key="1">
    <citation type="journal article" date="2022" name="bioRxiv">
        <title>Sequencing and chromosome-scale assembly of the giantPleurodeles waltlgenome.</title>
        <authorList>
            <person name="Brown T."/>
            <person name="Elewa A."/>
            <person name="Iarovenko S."/>
            <person name="Subramanian E."/>
            <person name="Araus A.J."/>
            <person name="Petzold A."/>
            <person name="Susuki M."/>
            <person name="Suzuki K.-i.T."/>
            <person name="Hayashi T."/>
            <person name="Toyoda A."/>
            <person name="Oliveira C."/>
            <person name="Osipova E."/>
            <person name="Leigh N.D."/>
            <person name="Simon A."/>
            <person name="Yun M.H."/>
        </authorList>
    </citation>
    <scope>NUCLEOTIDE SEQUENCE</scope>
    <source>
        <strain evidence="8">20211129_DDA</strain>
        <tissue evidence="8">Liver</tissue>
    </source>
</reference>
<feature type="domain" description="ARMET N-terminal" evidence="7">
    <location>
        <begin position="16"/>
        <end position="106"/>
    </location>
</feature>
<dbReference type="Pfam" id="PF20145">
    <property type="entry name" value="ARMET_N"/>
    <property type="match status" value="1"/>
</dbReference>
<dbReference type="GO" id="GO:0031175">
    <property type="term" value="P:neuron projection development"/>
    <property type="evidence" value="ECO:0007669"/>
    <property type="project" value="TreeGrafter"/>
</dbReference>
<organism evidence="8 9">
    <name type="scientific">Pleurodeles waltl</name>
    <name type="common">Iberian ribbed newt</name>
    <dbReference type="NCBI Taxonomy" id="8319"/>
    <lineage>
        <taxon>Eukaryota</taxon>
        <taxon>Metazoa</taxon>
        <taxon>Chordata</taxon>
        <taxon>Craniata</taxon>
        <taxon>Vertebrata</taxon>
        <taxon>Euteleostomi</taxon>
        <taxon>Amphibia</taxon>
        <taxon>Batrachia</taxon>
        <taxon>Caudata</taxon>
        <taxon>Salamandroidea</taxon>
        <taxon>Salamandridae</taxon>
        <taxon>Pleurodelinae</taxon>
        <taxon>Pleurodeles</taxon>
    </lineage>
</organism>
<protein>
    <recommendedName>
        <fullName evidence="10">Cerebral dopamine neurotrophic factor</fullName>
    </recommendedName>
</protein>
<evidence type="ECO:0000259" key="7">
    <source>
        <dbReference type="Pfam" id="PF20145"/>
    </source>
</evidence>